<dbReference type="InterPro" id="IPR036770">
    <property type="entry name" value="Ankyrin_rpt-contain_sf"/>
</dbReference>
<dbReference type="SUPFAM" id="SSF140860">
    <property type="entry name" value="Pseudo ankyrin repeat-like"/>
    <property type="match status" value="1"/>
</dbReference>
<feature type="non-terminal residue" evidence="2">
    <location>
        <position position="547"/>
    </location>
</feature>
<evidence type="ECO:0000313" key="3">
    <source>
        <dbReference type="Proteomes" id="UP001165090"/>
    </source>
</evidence>
<feature type="region of interest" description="Disordered" evidence="1">
    <location>
        <begin position="151"/>
        <end position="174"/>
    </location>
</feature>
<feature type="region of interest" description="Disordered" evidence="1">
    <location>
        <begin position="47"/>
        <end position="74"/>
    </location>
</feature>
<keyword evidence="3" id="KW-1185">Reference proteome</keyword>
<dbReference type="Gene3D" id="1.25.40.20">
    <property type="entry name" value="Ankyrin repeat-containing domain"/>
    <property type="match status" value="1"/>
</dbReference>
<feature type="compositionally biased region" description="Low complexity" evidence="1">
    <location>
        <begin position="47"/>
        <end position="61"/>
    </location>
</feature>
<evidence type="ECO:0000256" key="1">
    <source>
        <dbReference type="SAM" id="MobiDB-lite"/>
    </source>
</evidence>
<name>A0ABQ5RVM3_9CHLO</name>
<dbReference type="PANTHER" id="PTHR12393:SF6">
    <property type="entry name" value="SPHINGOMYELIN PHOSPHODIESTERASE 2"/>
    <property type="match status" value="1"/>
</dbReference>
<protein>
    <submittedName>
        <fullName evidence="2">Uncharacterized protein</fullName>
    </submittedName>
</protein>
<reference evidence="2 3" key="1">
    <citation type="journal article" date="2023" name="IScience">
        <title>Expanded male sex-determining region conserved during the evolution of homothallism in the green alga Volvox.</title>
        <authorList>
            <person name="Yamamoto K."/>
            <person name="Matsuzaki R."/>
            <person name="Mahakham W."/>
            <person name="Heman W."/>
            <person name="Sekimoto H."/>
            <person name="Kawachi M."/>
            <person name="Minakuchi Y."/>
            <person name="Toyoda A."/>
            <person name="Nozaki H."/>
        </authorList>
    </citation>
    <scope>NUCLEOTIDE SEQUENCE [LARGE SCALE GENOMIC DNA]</scope>
    <source>
        <strain evidence="2 3">NIES-4468</strain>
    </source>
</reference>
<feature type="compositionally biased region" description="Basic and acidic residues" evidence="1">
    <location>
        <begin position="18"/>
        <end position="32"/>
    </location>
</feature>
<dbReference type="Proteomes" id="UP001165090">
    <property type="component" value="Unassembled WGS sequence"/>
</dbReference>
<proteinExistence type="predicted"/>
<dbReference type="PANTHER" id="PTHR12393">
    <property type="entry name" value="SPHINGOMYELIN PHOSPHODIESTERASE RELATED"/>
    <property type="match status" value="1"/>
</dbReference>
<accession>A0ABQ5RVM3</accession>
<evidence type="ECO:0000313" key="2">
    <source>
        <dbReference type="EMBL" id="GLI61481.1"/>
    </source>
</evidence>
<organism evidence="2 3">
    <name type="scientific">Volvox africanus</name>
    <dbReference type="NCBI Taxonomy" id="51714"/>
    <lineage>
        <taxon>Eukaryota</taxon>
        <taxon>Viridiplantae</taxon>
        <taxon>Chlorophyta</taxon>
        <taxon>core chlorophytes</taxon>
        <taxon>Chlorophyceae</taxon>
        <taxon>CS clade</taxon>
        <taxon>Chlamydomonadales</taxon>
        <taxon>Volvocaceae</taxon>
        <taxon>Volvox</taxon>
    </lineage>
</organism>
<sequence length="547" mass="58184">MGGIASTPAHAQAILAADQRRQRQISRGESHRQSRFSIPAFLNSRRSPLNSSSASTAVAATQPPLQPVPPTASNDPSGVWLTELVAQYAGYLPRNEVACTLRLVCKSTADQFRGPLYTTVRAWEPVPHHYFVRCWGPTKFSSRDPPAGAAVGCSSGGDVSATPDGGPGPGGGDGILESDVRCSNDVRRLTCLQRITLLVRTAASGSIENIQVLLSQKERFPLNSATLAFAADAGQMEMCIWLRRQGVPWSHNAICAAVRRGNMRLVKWAVGNGAGWGVGTLCVAASAGHADLCLWFLEKLRKGHGHKPKIIFDVLESVAEGCDLSTVQHIVSNPLPVLDWLWSDVSAYAAASPTPDWRRKVEWLEERGHERTPRAAELVSERVLGVCERRNDDVGGSGSGNGGDADDASHAGPSRVNRASGSGAAAAGGTGDGEPLSEVDISCVARLTWLQQRGYPMTVGAVRSAACAGNMAALQYLLGPCGVRLNEQLDNDLVDLACSVARAGHLEVLKVLQGHGVPITRRRVLAMAVLGGRLSVVDWLVGQVMEL</sequence>
<feature type="compositionally biased region" description="Gly residues" evidence="1">
    <location>
        <begin position="165"/>
        <end position="174"/>
    </location>
</feature>
<comment type="caution">
    <text evidence="2">The sequence shown here is derived from an EMBL/GenBank/DDBJ whole genome shotgun (WGS) entry which is preliminary data.</text>
</comment>
<feature type="region of interest" description="Disordered" evidence="1">
    <location>
        <begin position="18"/>
        <end position="37"/>
    </location>
</feature>
<feature type="region of interest" description="Disordered" evidence="1">
    <location>
        <begin position="390"/>
        <end position="435"/>
    </location>
</feature>
<gene>
    <name evidence="2" type="ORF">VaNZ11_003878</name>
</gene>
<dbReference type="EMBL" id="BSDZ01000010">
    <property type="protein sequence ID" value="GLI61481.1"/>
    <property type="molecule type" value="Genomic_DNA"/>
</dbReference>